<comment type="similarity">
    <text evidence="1">Belongs to the bacterial solute-binding protein 3 family.</text>
</comment>
<feature type="signal peptide" evidence="3">
    <location>
        <begin position="1"/>
        <end position="19"/>
    </location>
</feature>
<dbReference type="Proteomes" id="UP001528823">
    <property type="component" value="Unassembled WGS sequence"/>
</dbReference>
<comment type="caution">
    <text evidence="5">The sequence shown here is derived from an EMBL/GenBank/DDBJ whole genome shotgun (WGS) entry which is preliminary data.</text>
</comment>
<dbReference type="Pfam" id="PF00497">
    <property type="entry name" value="SBP_bac_3"/>
    <property type="match status" value="1"/>
</dbReference>
<proteinExistence type="inferred from homology"/>
<evidence type="ECO:0000259" key="4">
    <source>
        <dbReference type="Pfam" id="PF00497"/>
    </source>
</evidence>
<dbReference type="PANTHER" id="PTHR35936:SF6">
    <property type="entry name" value="AMINO ACID ABC TRANSPORTER SUBSTRATE-BINDING PAAT FAMILY PROTEIN"/>
    <property type="match status" value="1"/>
</dbReference>
<sequence>MNKILLISLIFIINFPLSASNSDDTIYFVTESWQDATNSDGTGIYWDILRKVYNPKGIKISFKIVPYERSVKMIQHQKADAAIGTYEDEIEEAIYPKWHFDADQVVAIFKKNLIKKWQGESSIANKKVVWIRGYAYDEYLNVSVKKYEVDLRKSALLMLQNNRVDFFLDAIYDLQAELDKGYFDYSHYQIEDVIQLNLYLAFANNERGKKFRKIFDEQFSILLKSGEIKRLYEQWDWGFLPFPDFTVNTNDKQ</sequence>
<evidence type="ECO:0000313" key="5">
    <source>
        <dbReference type="EMBL" id="MDE1461324.1"/>
    </source>
</evidence>
<organism evidence="5 6">
    <name type="scientific">Spartinivicinus poritis</name>
    <dbReference type="NCBI Taxonomy" id="2994640"/>
    <lineage>
        <taxon>Bacteria</taxon>
        <taxon>Pseudomonadati</taxon>
        <taxon>Pseudomonadota</taxon>
        <taxon>Gammaproteobacteria</taxon>
        <taxon>Oceanospirillales</taxon>
        <taxon>Zooshikellaceae</taxon>
        <taxon>Spartinivicinus</taxon>
    </lineage>
</organism>
<reference evidence="5 6" key="1">
    <citation type="submission" date="2022-11" db="EMBL/GenBank/DDBJ databases">
        <title>Spartinivicinus poritis sp. nov., isolated from scleractinian coral Porites lutea.</title>
        <authorList>
            <person name="Zhang G."/>
            <person name="Cai L."/>
            <person name="Wei Q."/>
        </authorList>
    </citation>
    <scope>NUCLEOTIDE SEQUENCE [LARGE SCALE GENOMIC DNA]</scope>
    <source>
        <strain evidence="5 6">A2-2</strain>
    </source>
</reference>
<evidence type="ECO:0000313" key="6">
    <source>
        <dbReference type="Proteomes" id="UP001528823"/>
    </source>
</evidence>
<evidence type="ECO:0000256" key="2">
    <source>
        <dbReference type="ARBA" id="ARBA00022729"/>
    </source>
</evidence>
<feature type="chain" id="PRO_5045646491" evidence="3">
    <location>
        <begin position="20"/>
        <end position="253"/>
    </location>
</feature>
<dbReference type="PANTHER" id="PTHR35936">
    <property type="entry name" value="MEMBRANE-BOUND LYTIC MUREIN TRANSGLYCOSYLASE F"/>
    <property type="match status" value="1"/>
</dbReference>
<dbReference type="SUPFAM" id="SSF53850">
    <property type="entry name" value="Periplasmic binding protein-like II"/>
    <property type="match status" value="1"/>
</dbReference>
<protein>
    <submittedName>
        <fullName evidence="5">Transporter substrate-binding domain-containing protein</fullName>
    </submittedName>
</protein>
<name>A0ABT5U856_9GAMM</name>
<gene>
    <name evidence="5" type="ORF">ORQ98_05025</name>
</gene>
<feature type="domain" description="Solute-binding protein family 3/N-terminal" evidence="4">
    <location>
        <begin position="38"/>
        <end position="235"/>
    </location>
</feature>
<dbReference type="EMBL" id="JAPMOU010000004">
    <property type="protein sequence ID" value="MDE1461324.1"/>
    <property type="molecule type" value="Genomic_DNA"/>
</dbReference>
<dbReference type="Gene3D" id="3.40.190.10">
    <property type="entry name" value="Periplasmic binding protein-like II"/>
    <property type="match status" value="2"/>
</dbReference>
<dbReference type="RefSeq" id="WP_274687688.1">
    <property type="nucleotide sequence ID" value="NZ_JAPMOU010000004.1"/>
</dbReference>
<keyword evidence="6" id="KW-1185">Reference proteome</keyword>
<dbReference type="InterPro" id="IPR001638">
    <property type="entry name" value="Solute-binding_3/MltF_N"/>
</dbReference>
<keyword evidence="2 3" id="KW-0732">Signal</keyword>
<evidence type="ECO:0000256" key="1">
    <source>
        <dbReference type="ARBA" id="ARBA00010333"/>
    </source>
</evidence>
<evidence type="ECO:0000256" key="3">
    <source>
        <dbReference type="SAM" id="SignalP"/>
    </source>
</evidence>
<accession>A0ABT5U856</accession>